<proteinExistence type="predicted"/>
<dbReference type="AlphaFoldDB" id="A0A166P1I1"/>
<dbReference type="EMBL" id="KV417519">
    <property type="protein sequence ID" value="KZP25604.1"/>
    <property type="molecule type" value="Genomic_DNA"/>
</dbReference>
<gene>
    <name evidence="2" type="ORF">FIBSPDRAFT_887864</name>
</gene>
<evidence type="ECO:0000256" key="1">
    <source>
        <dbReference type="SAM" id="MobiDB-lite"/>
    </source>
</evidence>
<keyword evidence="3" id="KW-1185">Reference proteome</keyword>
<feature type="region of interest" description="Disordered" evidence="1">
    <location>
        <begin position="15"/>
        <end position="39"/>
    </location>
</feature>
<evidence type="ECO:0000313" key="2">
    <source>
        <dbReference type="EMBL" id="KZP25604.1"/>
    </source>
</evidence>
<feature type="compositionally biased region" description="Polar residues" evidence="1">
    <location>
        <begin position="30"/>
        <end position="39"/>
    </location>
</feature>
<evidence type="ECO:0000313" key="3">
    <source>
        <dbReference type="Proteomes" id="UP000076532"/>
    </source>
</evidence>
<feature type="compositionally biased region" description="Basic and acidic residues" evidence="1">
    <location>
        <begin position="17"/>
        <end position="29"/>
    </location>
</feature>
<organism evidence="2 3">
    <name type="scientific">Athelia psychrophila</name>
    <dbReference type="NCBI Taxonomy" id="1759441"/>
    <lineage>
        <taxon>Eukaryota</taxon>
        <taxon>Fungi</taxon>
        <taxon>Dikarya</taxon>
        <taxon>Basidiomycota</taxon>
        <taxon>Agaricomycotina</taxon>
        <taxon>Agaricomycetes</taxon>
        <taxon>Agaricomycetidae</taxon>
        <taxon>Atheliales</taxon>
        <taxon>Atheliaceae</taxon>
        <taxon>Athelia</taxon>
    </lineage>
</organism>
<accession>A0A166P1I1</accession>
<sequence>MYHYAVMHFGGNRGFHSSHESRGPTDSRKSNSINSSVVKQQTAADEMQADILKIHSSETLLQKQMCPDVPVLSSASIFLFTYRLVDSGWLLNDLQCAGYGPRGGDAALPRLHRHYKSVSQSKYRHSCKYRDGAVVWVDGWGKVVLRESGQRLPGFRCFACISRTGRDMGRIKIPEGATIEGGGRGPRDWSALFAPSFD</sequence>
<dbReference type="Proteomes" id="UP000076532">
    <property type="component" value="Unassembled WGS sequence"/>
</dbReference>
<protein>
    <submittedName>
        <fullName evidence="2">Uncharacterized protein</fullName>
    </submittedName>
</protein>
<name>A0A166P1I1_9AGAM</name>
<reference evidence="2 3" key="1">
    <citation type="journal article" date="2016" name="Mol. Biol. Evol.">
        <title>Comparative Genomics of Early-Diverging Mushroom-Forming Fungi Provides Insights into the Origins of Lignocellulose Decay Capabilities.</title>
        <authorList>
            <person name="Nagy L.G."/>
            <person name="Riley R."/>
            <person name="Tritt A."/>
            <person name="Adam C."/>
            <person name="Daum C."/>
            <person name="Floudas D."/>
            <person name="Sun H."/>
            <person name="Yadav J.S."/>
            <person name="Pangilinan J."/>
            <person name="Larsson K.H."/>
            <person name="Matsuura K."/>
            <person name="Barry K."/>
            <person name="Labutti K."/>
            <person name="Kuo R."/>
            <person name="Ohm R.A."/>
            <person name="Bhattacharya S.S."/>
            <person name="Shirouzu T."/>
            <person name="Yoshinaga Y."/>
            <person name="Martin F.M."/>
            <person name="Grigoriev I.V."/>
            <person name="Hibbett D.S."/>
        </authorList>
    </citation>
    <scope>NUCLEOTIDE SEQUENCE [LARGE SCALE GENOMIC DNA]</scope>
    <source>
        <strain evidence="2 3">CBS 109695</strain>
    </source>
</reference>